<keyword evidence="6 7" id="KW-0472">Membrane</keyword>
<dbReference type="Pfam" id="PF03994">
    <property type="entry name" value="DUF350"/>
    <property type="match status" value="1"/>
</dbReference>
<sequence>MEQLWHDLKPLAMIGTLIYSVIGLAIFAAALWIMQTVSPFSLRKEIEEDQNTALAIIMGSVFISLAIIIQAAIR</sequence>
<protein>
    <submittedName>
        <fullName evidence="8">DUF350 domain-containing protein</fullName>
    </submittedName>
</protein>
<feature type="transmembrane region" description="Helical" evidence="7">
    <location>
        <begin position="53"/>
        <end position="73"/>
    </location>
</feature>
<evidence type="ECO:0000313" key="8">
    <source>
        <dbReference type="EMBL" id="MBI5247914.1"/>
    </source>
</evidence>
<evidence type="ECO:0000256" key="2">
    <source>
        <dbReference type="ARBA" id="ARBA00005779"/>
    </source>
</evidence>
<name>A0A9D6UZJ3_9BACT</name>
<keyword evidence="5 7" id="KW-1133">Transmembrane helix</keyword>
<dbReference type="GO" id="GO:0005886">
    <property type="term" value="C:plasma membrane"/>
    <property type="evidence" value="ECO:0007669"/>
    <property type="project" value="UniProtKB-SubCell"/>
</dbReference>
<comment type="caution">
    <text evidence="8">The sequence shown here is derived from an EMBL/GenBank/DDBJ whole genome shotgun (WGS) entry which is preliminary data.</text>
</comment>
<evidence type="ECO:0000256" key="1">
    <source>
        <dbReference type="ARBA" id="ARBA00004651"/>
    </source>
</evidence>
<evidence type="ECO:0000256" key="4">
    <source>
        <dbReference type="ARBA" id="ARBA00022692"/>
    </source>
</evidence>
<feature type="transmembrane region" description="Helical" evidence="7">
    <location>
        <begin position="12"/>
        <end position="33"/>
    </location>
</feature>
<organism evidence="8 9">
    <name type="scientific">Desulfomonile tiedjei</name>
    <dbReference type="NCBI Taxonomy" id="2358"/>
    <lineage>
        <taxon>Bacteria</taxon>
        <taxon>Pseudomonadati</taxon>
        <taxon>Thermodesulfobacteriota</taxon>
        <taxon>Desulfomonilia</taxon>
        <taxon>Desulfomonilales</taxon>
        <taxon>Desulfomonilaceae</taxon>
        <taxon>Desulfomonile</taxon>
    </lineage>
</organism>
<evidence type="ECO:0000256" key="3">
    <source>
        <dbReference type="ARBA" id="ARBA00022475"/>
    </source>
</evidence>
<gene>
    <name evidence="8" type="ORF">HY912_00335</name>
</gene>
<evidence type="ECO:0000313" key="9">
    <source>
        <dbReference type="Proteomes" id="UP000807825"/>
    </source>
</evidence>
<comment type="subcellular location">
    <subcellularLocation>
        <location evidence="1">Cell membrane</location>
        <topology evidence="1">Multi-pass membrane protein</topology>
    </subcellularLocation>
</comment>
<reference evidence="8" key="1">
    <citation type="submission" date="2020-07" db="EMBL/GenBank/DDBJ databases">
        <title>Huge and variable diversity of episymbiotic CPR bacteria and DPANN archaea in groundwater ecosystems.</title>
        <authorList>
            <person name="He C.Y."/>
            <person name="Keren R."/>
            <person name="Whittaker M."/>
            <person name="Farag I.F."/>
            <person name="Doudna J."/>
            <person name="Cate J.H.D."/>
            <person name="Banfield J.F."/>
        </authorList>
    </citation>
    <scope>NUCLEOTIDE SEQUENCE</scope>
    <source>
        <strain evidence="8">NC_groundwater_1664_Pr3_B-0.1um_52_9</strain>
    </source>
</reference>
<keyword evidence="4 7" id="KW-0812">Transmembrane</keyword>
<evidence type="ECO:0000256" key="7">
    <source>
        <dbReference type="SAM" id="Phobius"/>
    </source>
</evidence>
<dbReference type="Proteomes" id="UP000807825">
    <property type="component" value="Unassembled WGS sequence"/>
</dbReference>
<comment type="similarity">
    <text evidence="2">Belongs to the UPF0719 family.</text>
</comment>
<dbReference type="EMBL" id="JACRDE010000012">
    <property type="protein sequence ID" value="MBI5247914.1"/>
    <property type="molecule type" value="Genomic_DNA"/>
</dbReference>
<dbReference type="AlphaFoldDB" id="A0A9D6UZJ3"/>
<evidence type="ECO:0000256" key="6">
    <source>
        <dbReference type="ARBA" id="ARBA00023136"/>
    </source>
</evidence>
<keyword evidence="3" id="KW-1003">Cell membrane</keyword>
<accession>A0A9D6UZJ3</accession>
<dbReference type="InterPro" id="IPR007140">
    <property type="entry name" value="DUF350"/>
</dbReference>
<evidence type="ECO:0000256" key="5">
    <source>
        <dbReference type="ARBA" id="ARBA00022989"/>
    </source>
</evidence>
<proteinExistence type="inferred from homology"/>